<dbReference type="GO" id="GO:0003677">
    <property type="term" value="F:DNA binding"/>
    <property type="evidence" value="ECO:0007669"/>
    <property type="project" value="InterPro"/>
</dbReference>
<gene>
    <name evidence="2" type="ORF">SAMN04487819_110176</name>
</gene>
<dbReference type="InterPro" id="IPR010982">
    <property type="entry name" value="Lambda_DNA-bd_dom_sf"/>
</dbReference>
<dbReference type="CDD" id="cd00093">
    <property type="entry name" value="HTH_XRE"/>
    <property type="match status" value="1"/>
</dbReference>
<dbReference type="AlphaFoldDB" id="A0A1I1ZCT1"/>
<evidence type="ECO:0000313" key="2">
    <source>
        <dbReference type="EMBL" id="SFE29128.1"/>
    </source>
</evidence>
<dbReference type="InterPro" id="IPR043917">
    <property type="entry name" value="DUF5753"/>
</dbReference>
<dbReference type="SUPFAM" id="SSF47413">
    <property type="entry name" value="lambda repressor-like DNA-binding domains"/>
    <property type="match status" value="1"/>
</dbReference>
<dbReference type="Proteomes" id="UP000198716">
    <property type="component" value="Unassembled WGS sequence"/>
</dbReference>
<proteinExistence type="predicted"/>
<dbReference type="Pfam" id="PF13560">
    <property type="entry name" value="HTH_31"/>
    <property type="match status" value="1"/>
</dbReference>
<dbReference type="Gene3D" id="1.10.260.40">
    <property type="entry name" value="lambda repressor-like DNA-binding domains"/>
    <property type="match status" value="1"/>
</dbReference>
<protein>
    <submittedName>
        <fullName evidence="2">Helix-turn-helix domain-containing protein</fullName>
    </submittedName>
</protein>
<dbReference type="InterPro" id="IPR001387">
    <property type="entry name" value="Cro/C1-type_HTH"/>
</dbReference>
<dbReference type="RefSeq" id="WP_092928196.1">
    <property type="nucleotide sequence ID" value="NZ_FOMZ01000010.1"/>
</dbReference>
<dbReference type="SMART" id="SM00530">
    <property type="entry name" value="HTH_XRE"/>
    <property type="match status" value="1"/>
</dbReference>
<evidence type="ECO:0000313" key="3">
    <source>
        <dbReference type="Proteomes" id="UP000198716"/>
    </source>
</evidence>
<organism evidence="2 3">
    <name type="scientific">Actinopolyspora alba</name>
    <dbReference type="NCBI Taxonomy" id="673379"/>
    <lineage>
        <taxon>Bacteria</taxon>
        <taxon>Bacillati</taxon>
        <taxon>Actinomycetota</taxon>
        <taxon>Actinomycetes</taxon>
        <taxon>Actinopolysporales</taxon>
        <taxon>Actinopolysporaceae</taxon>
        <taxon>Actinopolyspora</taxon>
        <taxon>Actinopolyspora alba group</taxon>
    </lineage>
</organism>
<dbReference type="PROSITE" id="PS50943">
    <property type="entry name" value="HTH_CROC1"/>
    <property type="match status" value="1"/>
</dbReference>
<accession>A0A1I1ZCT1</accession>
<reference evidence="3" key="1">
    <citation type="submission" date="2016-10" db="EMBL/GenBank/DDBJ databases">
        <authorList>
            <person name="Varghese N."/>
            <person name="Submissions S."/>
        </authorList>
    </citation>
    <scope>NUCLEOTIDE SEQUENCE [LARGE SCALE GENOMIC DNA]</scope>
    <source>
        <strain evidence="3">DSM 45004</strain>
    </source>
</reference>
<dbReference type="Pfam" id="PF19054">
    <property type="entry name" value="DUF5753"/>
    <property type="match status" value="1"/>
</dbReference>
<keyword evidence="3" id="KW-1185">Reference proteome</keyword>
<evidence type="ECO:0000259" key="1">
    <source>
        <dbReference type="PROSITE" id="PS50943"/>
    </source>
</evidence>
<feature type="domain" description="HTH cro/C1-type" evidence="1">
    <location>
        <begin position="17"/>
        <end position="71"/>
    </location>
</feature>
<name>A0A1I1ZCT1_9ACTN</name>
<sequence length="281" mass="31540">MGTSEPTMHRIQLGMELEQLRTQAGKEREEVAERLGWYPTKVGKVETGAATLSAAEIEVLLGYFEVDETTAERVRQLGKEARRRGSYGKVSDWARSYVGMEAGAAEILLFAEELIPGLLQTEDYAREVAKASVLAKAPDIDQLVKRRVQRREKLYSTDPPRLSVILGEAALRRRIGGAEVMHEQLDLLLELAEFQHVTLQVLPFSTGSHASLGTSFTILRLHNNRKHTIYVEDITSADYLDRPHHLDTYNLVYERLRMDALGLHESQSVLRQTMNDLGAGG</sequence>
<dbReference type="EMBL" id="FOMZ01000010">
    <property type="protein sequence ID" value="SFE29128.1"/>
    <property type="molecule type" value="Genomic_DNA"/>
</dbReference>